<sequence length="107" mass="11343">MWWPPFLYPLPGSAFVAAMMLVQLAVFTNMGLRELCGEHLAYSKFLQVVAGQQQKRDGGGVMLPSRQGMLVAYVPALVAAVALFAVPSAVEGVRAPSFSAPCSPSTS</sequence>
<gene>
    <name evidence="2" type="ORF">E2562_022335</name>
</gene>
<feature type="transmembrane region" description="Helical" evidence="1">
    <location>
        <begin position="70"/>
        <end position="90"/>
    </location>
</feature>
<reference evidence="2 3" key="1">
    <citation type="submission" date="2019-11" db="EMBL/GenBank/DDBJ databases">
        <title>Whole genome sequence of Oryza granulata.</title>
        <authorList>
            <person name="Li W."/>
        </authorList>
    </citation>
    <scope>NUCLEOTIDE SEQUENCE [LARGE SCALE GENOMIC DNA]</scope>
    <source>
        <strain evidence="3">cv. Menghai</strain>
        <tissue evidence="2">Leaf</tissue>
    </source>
</reference>
<keyword evidence="3" id="KW-1185">Reference proteome</keyword>
<dbReference type="EMBL" id="SPHZ02000007">
    <property type="protein sequence ID" value="KAF0907949.1"/>
    <property type="molecule type" value="Genomic_DNA"/>
</dbReference>
<keyword evidence="1" id="KW-0812">Transmembrane</keyword>
<evidence type="ECO:0000313" key="2">
    <source>
        <dbReference type="EMBL" id="KAF0907949.1"/>
    </source>
</evidence>
<evidence type="ECO:0000256" key="1">
    <source>
        <dbReference type="SAM" id="Phobius"/>
    </source>
</evidence>
<evidence type="ECO:0000313" key="3">
    <source>
        <dbReference type="Proteomes" id="UP000479710"/>
    </source>
</evidence>
<proteinExistence type="predicted"/>
<protein>
    <submittedName>
        <fullName evidence="2">Uncharacterized protein</fullName>
    </submittedName>
</protein>
<dbReference type="AlphaFoldDB" id="A0A6G1D6G4"/>
<organism evidence="2 3">
    <name type="scientific">Oryza meyeriana var. granulata</name>
    <dbReference type="NCBI Taxonomy" id="110450"/>
    <lineage>
        <taxon>Eukaryota</taxon>
        <taxon>Viridiplantae</taxon>
        <taxon>Streptophyta</taxon>
        <taxon>Embryophyta</taxon>
        <taxon>Tracheophyta</taxon>
        <taxon>Spermatophyta</taxon>
        <taxon>Magnoliopsida</taxon>
        <taxon>Liliopsida</taxon>
        <taxon>Poales</taxon>
        <taxon>Poaceae</taxon>
        <taxon>BOP clade</taxon>
        <taxon>Oryzoideae</taxon>
        <taxon>Oryzeae</taxon>
        <taxon>Oryzinae</taxon>
        <taxon>Oryza</taxon>
        <taxon>Oryza meyeriana</taxon>
    </lineage>
</organism>
<name>A0A6G1D6G4_9ORYZ</name>
<keyword evidence="1" id="KW-1133">Transmembrane helix</keyword>
<dbReference type="Proteomes" id="UP000479710">
    <property type="component" value="Unassembled WGS sequence"/>
</dbReference>
<comment type="caution">
    <text evidence="2">The sequence shown here is derived from an EMBL/GenBank/DDBJ whole genome shotgun (WGS) entry which is preliminary data.</text>
</comment>
<accession>A0A6G1D6G4</accession>
<feature type="transmembrane region" description="Helical" evidence="1">
    <location>
        <begin position="6"/>
        <end position="27"/>
    </location>
</feature>
<keyword evidence="1" id="KW-0472">Membrane</keyword>
<dbReference type="OrthoDB" id="5788137at2759"/>